<dbReference type="AlphaFoldDB" id="A1WZG9"/>
<reference evidence="11" key="1">
    <citation type="submission" date="2006-12" db="EMBL/GenBank/DDBJ databases">
        <title>Complete sequence of Halorhodospira halophila SL1.</title>
        <authorList>
            <consortium name="US DOE Joint Genome Institute"/>
            <person name="Copeland A."/>
            <person name="Lucas S."/>
            <person name="Lapidus A."/>
            <person name="Barry K."/>
            <person name="Detter J.C."/>
            <person name="Glavina del Rio T."/>
            <person name="Hammon N."/>
            <person name="Israni S."/>
            <person name="Dalin E."/>
            <person name="Tice H."/>
            <person name="Pitluck S."/>
            <person name="Saunders E."/>
            <person name="Brettin T."/>
            <person name="Bruce D."/>
            <person name="Han C."/>
            <person name="Tapia R."/>
            <person name="Schmutz J."/>
            <person name="Larimer F."/>
            <person name="Land M."/>
            <person name="Hauser L."/>
            <person name="Kyrpides N."/>
            <person name="Mikhailova N."/>
            <person name="Hoff W."/>
            <person name="Richardson P."/>
        </authorList>
    </citation>
    <scope>NUCLEOTIDE SEQUENCE [LARGE SCALE GENOMIC DNA]</scope>
    <source>
        <strain evidence="11">DSM 244 / SL1</strain>
    </source>
</reference>
<evidence type="ECO:0000313" key="10">
    <source>
        <dbReference type="EMBL" id="ABM63081.1"/>
    </source>
</evidence>
<evidence type="ECO:0000256" key="8">
    <source>
        <dbReference type="HAMAP-Rule" id="MF_01978"/>
    </source>
</evidence>
<dbReference type="GO" id="GO:0047334">
    <property type="term" value="F:diphosphate-fructose-6-phosphate 1-phosphotransferase activity"/>
    <property type="evidence" value="ECO:0007669"/>
    <property type="project" value="UniProtKB-EC"/>
</dbReference>
<dbReference type="GO" id="GO:0046872">
    <property type="term" value="F:metal ion binding"/>
    <property type="evidence" value="ECO:0007669"/>
    <property type="project" value="UniProtKB-KW"/>
</dbReference>
<comment type="catalytic activity">
    <reaction evidence="7 8">
        <text>beta-D-fructose 6-phosphate + diphosphate = beta-D-fructose 1,6-bisphosphate + phosphate + H(+)</text>
        <dbReference type="Rhea" id="RHEA:13613"/>
        <dbReference type="ChEBI" id="CHEBI:15378"/>
        <dbReference type="ChEBI" id="CHEBI:32966"/>
        <dbReference type="ChEBI" id="CHEBI:33019"/>
        <dbReference type="ChEBI" id="CHEBI:43474"/>
        <dbReference type="ChEBI" id="CHEBI:57634"/>
        <dbReference type="EC" id="2.7.1.90"/>
    </reaction>
</comment>
<dbReference type="GO" id="GO:0003872">
    <property type="term" value="F:6-phosphofructokinase activity"/>
    <property type="evidence" value="ECO:0007669"/>
    <property type="project" value="UniProtKB-UniRule"/>
</dbReference>
<evidence type="ECO:0000256" key="6">
    <source>
        <dbReference type="ARBA" id="ARBA00022842"/>
    </source>
</evidence>
<dbReference type="RefSeq" id="WP_011815103.1">
    <property type="nucleotide sequence ID" value="NC_008789.1"/>
</dbReference>
<comment type="caution">
    <text evidence="8">Lacks conserved residue(s) required for the propagation of feature annotation.</text>
</comment>
<evidence type="ECO:0000313" key="11">
    <source>
        <dbReference type="Proteomes" id="UP000000647"/>
    </source>
</evidence>
<dbReference type="Gene3D" id="3.40.50.460">
    <property type="entry name" value="Phosphofructokinase domain"/>
    <property type="match status" value="1"/>
</dbReference>
<dbReference type="PANTHER" id="PTHR45770">
    <property type="entry name" value="ATP-DEPENDENT 6-PHOSPHOFRUCTOKINASE 1"/>
    <property type="match status" value="1"/>
</dbReference>
<dbReference type="KEGG" id="hha:Hhal_2318"/>
<comment type="subcellular location">
    <subcellularLocation>
        <location evidence="8">Cytoplasm</location>
    </subcellularLocation>
</comment>
<dbReference type="InterPro" id="IPR000023">
    <property type="entry name" value="Phosphofructokinase_dom"/>
</dbReference>
<dbReference type="Proteomes" id="UP000000647">
    <property type="component" value="Chromosome"/>
</dbReference>
<dbReference type="Pfam" id="PF00365">
    <property type="entry name" value="PFK"/>
    <property type="match status" value="1"/>
</dbReference>
<feature type="domain" description="Phosphofructokinase" evidence="9">
    <location>
        <begin position="7"/>
        <end position="322"/>
    </location>
</feature>
<dbReference type="InterPro" id="IPR011404">
    <property type="entry name" value="PPi-PFK"/>
</dbReference>
<feature type="binding site" evidence="8">
    <location>
        <position position="246"/>
    </location>
    <ligand>
        <name>substrate</name>
    </ligand>
</feature>
<comment type="activity regulation">
    <text evidence="8">Non-allosteric.</text>
</comment>
<dbReference type="SUPFAM" id="SSF53784">
    <property type="entry name" value="Phosphofructokinase"/>
    <property type="match status" value="1"/>
</dbReference>
<comment type="subunit">
    <text evidence="8">Homodimer.</text>
</comment>
<feature type="active site" description="Proton acceptor" evidence="8">
    <location>
        <position position="143"/>
    </location>
</feature>
<dbReference type="GO" id="GO:0005737">
    <property type="term" value="C:cytoplasm"/>
    <property type="evidence" value="ECO:0007669"/>
    <property type="project" value="UniProtKB-SubCell"/>
</dbReference>
<dbReference type="OrthoDB" id="9802503at2"/>
<comment type="pathway">
    <text evidence="8">Carbohydrate degradation; glycolysis; D-glyceraldehyde 3-phosphate and glycerone phosphate from D-glucose: step 3/4.</text>
</comment>
<dbReference type="HAMAP" id="MF_01978">
    <property type="entry name" value="Phosphofructokinase_II_B2"/>
    <property type="match status" value="1"/>
</dbReference>
<evidence type="ECO:0000259" key="9">
    <source>
        <dbReference type="Pfam" id="PF00365"/>
    </source>
</evidence>
<evidence type="ECO:0000256" key="2">
    <source>
        <dbReference type="ARBA" id="ARBA00003138"/>
    </source>
</evidence>
<organism evidence="10 11">
    <name type="scientific">Halorhodospira halophila (strain DSM 244 / SL1)</name>
    <name type="common">Ectothiorhodospira halophila (strain DSM 244 / SL1)</name>
    <dbReference type="NCBI Taxonomy" id="349124"/>
    <lineage>
        <taxon>Bacteria</taxon>
        <taxon>Pseudomonadati</taxon>
        <taxon>Pseudomonadota</taxon>
        <taxon>Gammaproteobacteria</taxon>
        <taxon>Chromatiales</taxon>
        <taxon>Ectothiorhodospiraceae</taxon>
        <taxon>Halorhodospira</taxon>
    </lineage>
</organism>
<keyword evidence="8" id="KW-0324">Glycolysis</keyword>
<dbReference type="UniPathway" id="UPA00109">
    <property type="reaction ID" value="UER00182"/>
</dbReference>
<feature type="binding site" evidence="8">
    <location>
        <begin position="296"/>
        <end position="299"/>
    </location>
    <ligand>
        <name>substrate</name>
    </ligand>
</feature>
<proteinExistence type="inferred from homology"/>
<dbReference type="EC" id="2.7.1.90" evidence="8"/>
<dbReference type="STRING" id="349124.Hhal_2318"/>
<dbReference type="GO" id="GO:0006002">
    <property type="term" value="P:fructose 6-phosphate metabolic process"/>
    <property type="evidence" value="ECO:0007669"/>
    <property type="project" value="InterPro"/>
</dbReference>
<name>A1WZG9_HALHL</name>
<dbReference type="eggNOG" id="COG0205">
    <property type="taxonomic scope" value="Bacteria"/>
</dbReference>
<comment type="function">
    <text evidence="2 8">Catalyzes the phosphorylation of D-fructose 6-phosphate, the first committing step of glycolysis. Uses inorganic phosphate (PPi) as phosphoryl donor instead of ATP like common ATP-dependent phosphofructokinases (ATP-PFKs), which renders the reaction reversible, and can thus function both in glycolysis and gluconeogenesis. Consistently, PPi-PFK can replace the enzymes of both the forward (ATP-PFK) and reverse (fructose-bisphosphatase (FBPase)) reactions.</text>
</comment>
<evidence type="ECO:0000256" key="5">
    <source>
        <dbReference type="ARBA" id="ARBA00022777"/>
    </source>
</evidence>
<feature type="binding site" evidence="8">
    <location>
        <begin position="189"/>
        <end position="191"/>
    </location>
    <ligand>
        <name>substrate</name>
    </ligand>
</feature>
<dbReference type="InterPro" id="IPR035966">
    <property type="entry name" value="PKF_sf"/>
</dbReference>
<sequence>MPKNALYAQSGGVTAVINASAWGVIEAVRGHPAHFGTCYAARNGILGVLEEEILDLDEEDPLTLAALRHTPGGAFGSCRFDLGDLKRDRAQYERLVEVFHAHDIGYFFYNGGGGSMDTAHKVARIGDELGYPITAVGVPKTIDNDLGMTDTSPGFGSAAKFIATVVREASLDVESAHTTSTRVFILEVMGRHAGWLAAAAALAQEYDGRPPMLILFPETPFDLGDFLTQLQMAVRTHGYCVVVASEGLKNPDGSLFSVAQSHDIYAYTQLGGVAPRLAEIIRQETGLKLHWSVVDYIQRAARHLASRVDVQQAYAVGRSAVEGVVAGEHSFMPVIRRDSDRPYRWSIDRVPLEAVASIERGLPPAFISPDGYGITAACRDYLRPLIEGEDYPPFDRGLPCYPRIRGVLRPQRCAPFRVESPG</sequence>
<feature type="binding site" evidence="8">
    <location>
        <begin position="141"/>
        <end position="143"/>
    </location>
    <ligand>
        <name>substrate</name>
    </ligand>
</feature>
<evidence type="ECO:0000256" key="3">
    <source>
        <dbReference type="ARBA" id="ARBA00022679"/>
    </source>
</evidence>
<evidence type="ECO:0000256" key="4">
    <source>
        <dbReference type="ARBA" id="ARBA00022723"/>
    </source>
</evidence>
<feature type="binding site" evidence="8">
    <location>
        <position position="12"/>
    </location>
    <ligand>
        <name>diphosphate</name>
        <dbReference type="ChEBI" id="CHEBI:33019"/>
    </ligand>
</feature>
<dbReference type="InterPro" id="IPR022953">
    <property type="entry name" value="ATP_PFK"/>
</dbReference>
<dbReference type="Gene3D" id="3.40.50.450">
    <property type="match status" value="1"/>
</dbReference>
<comment type="similarity">
    <text evidence="8">Belongs to the phosphofructokinase type A (PFKA) family. PPi-dependent PFK group II subfamily. Clade 'B2' sub-subfamily.</text>
</comment>
<dbReference type="HOGENOM" id="CLU_020655_1_1_6"/>
<accession>A1WZG9</accession>
<evidence type="ECO:0000256" key="1">
    <source>
        <dbReference type="ARBA" id="ARBA00001946"/>
    </source>
</evidence>
<keyword evidence="4 8" id="KW-0479">Metal-binding</keyword>
<dbReference type="EMBL" id="CP000544">
    <property type="protein sequence ID" value="ABM63081.1"/>
    <property type="molecule type" value="Genomic_DNA"/>
</dbReference>
<dbReference type="PIRSF" id="PIRSF036483">
    <property type="entry name" value="PFK_XF0274"/>
    <property type="match status" value="1"/>
</dbReference>
<keyword evidence="6 8" id="KW-0460">Magnesium</keyword>
<keyword evidence="5 8" id="KW-0418">Kinase</keyword>
<comment type="cofactor">
    <cofactor evidence="1 8">
        <name>Mg(2+)</name>
        <dbReference type="ChEBI" id="CHEBI:18420"/>
    </cofactor>
</comment>
<dbReference type="InterPro" id="IPR050929">
    <property type="entry name" value="PFKA"/>
</dbReference>
<protein>
    <recommendedName>
        <fullName evidence="8">Pyrophosphate--fructose 6-phosphate 1-phosphotransferase</fullName>
        <ecNumber evidence="8">2.7.1.90</ecNumber>
    </recommendedName>
    <alternativeName>
        <fullName evidence="8">6-phosphofructokinase, pyrophosphate dependent</fullName>
    </alternativeName>
    <alternativeName>
        <fullName evidence="8">PPi-dependent phosphofructokinase</fullName>
        <shortName evidence="8">PPi-PFK</shortName>
    </alternativeName>
    <alternativeName>
        <fullName evidence="8">Pyrophosphate-dependent 6-phosphofructose-1-kinase</fullName>
    </alternativeName>
</protein>
<keyword evidence="11" id="KW-1185">Reference proteome</keyword>
<reference evidence="10 11" key="2">
    <citation type="journal article" date="2013" name="Stand. Genomic Sci.">
        <title>Complete genome sequence of Halorhodospira halophila SL1.</title>
        <authorList>
            <person name="Challacombe J.F."/>
            <person name="Majid S."/>
            <person name="Deole R."/>
            <person name="Brettin T.S."/>
            <person name="Bruce D."/>
            <person name="Delano S.F."/>
            <person name="Detter J.C."/>
            <person name="Gleasner C.D."/>
            <person name="Han C.S."/>
            <person name="Misra M."/>
            <person name="Reitenga K.G."/>
            <person name="Mikhailova N."/>
            <person name="Woyke T."/>
            <person name="Pitluck S."/>
            <person name="Nolan M."/>
            <person name="Land M.L."/>
            <person name="Saunders E."/>
            <person name="Tapia R."/>
            <person name="Lapidus A."/>
            <person name="Ivanova N."/>
            <person name="Hoff W.D."/>
        </authorList>
    </citation>
    <scope>NUCLEOTIDE SEQUENCE [LARGE SCALE GENOMIC DNA]</scope>
    <source>
        <strain evidence="11">DSM 244 / SL1</strain>
    </source>
</reference>
<dbReference type="NCBIfam" id="NF010675">
    <property type="entry name" value="PRK14072.1"/>
    <property type="match status" value="1"/>
</dbReference>
<dbReference type="PRINTS" id="PR00476">
    <property type="entry name" value="PHFRCTKINASE"/>
</dbReference>
<keyword evidence="8" id="KW-0963">Cytoplasm</keyword>
<gene>
    <name evidence="8" type="primary">pfp</name>
    <name evidence="10" type="ordered locus">Hhal_2318</name>
</gene>
<feature type="site" description="Important for catalytic activity; stabilizes the transition state when the phosphoryl donor is PPi" evidence="8">
    <location>
        <position position="140"/>
    </location>
</feature>
<keyword evidence="3 8" id="KW-0808">Transferase</keyword>
<evidence type="ECO:0000256" key="7">
    <source>
        <dbReference type="ARBA" id="ARBA00048072"/>
    </source>
</evidence>